<dbReference type="Gene3D" id="1.10.357.10">
    <property type="entry name" value="Tetracycline Repressor, domain 2"/>
    <property type="match status" value="1"/>
</dbReference>
<dbReference type="PANTHER" id="PTHR43479:SF11">
    <property type="entry name" value="ACREF_ENVCD OPERON REPRESSOR-RELATED"/>
    <property type="match status" value="1"/>
</dbReference>
<dbReference type="EMBL" id="JAOWKX010000005">
    <property type="protein sequence ID" value="MCV2885114.1"/>
    <property type="molecule type" value="Genomic_DNA"/>
</dbReference>
<evidence type="ECO:0000256" key="1">
    <source>
        <dbReference type="ARBA" id="ARBA00023125"/>
    </source>
</evidence>
<evidence type="ECO:0000313" key="5">
    <source>
        <dbReference type="Proteomes" id="UP001652504"/>
    </source>
</evidence>
<protein>
    <submittedName>
        <fullName evidence="4">TetR/AcrR family transcriptional regulator</fullName>
    </submittedName>
</protein>
<gene>
    <name evidence="4" type="ORF">OE749_10465</name>
</gene>
<name>A0ABT3A945_9ALTE</name>
<evidence type="ECO:0000313" key="4">
    <source>
        <dbReference type="EMBL" id="MCV2885114.1"/>
    </source>
</evidence>
<dbReference type="InterPro" id="IPR050624">
    <property type="entry name" value="HTH-type_Tx_Regulator"/>
</dbReference>
<dbReference type="InterPro" id="IPR009057">
    <property type="entry name" value="Homeodomain-like_sf"/>
</dbReference>
<evidence type="ECO:0000259" key="3">
    <source>
        <dbReference type="PROSITE" id="PS50977"/>
    </source>
</evidence>
<dbReference type="InterPro" id="IPR001647">
    <property type="entry name" value="HTH_TetR"/>
</dbReference>
<dbReference type="PANTHER" id="PTHR43479">
    <property type="entry name" value="ACREF/ENVCD OPERON REPRESSOR-RELATED"/>
    <property type="match status" value="1"/>
</dbReference>
<dbReference type="RefSeq" id="WP_263712406.1">
    <property type="nucleotide sequence ID" value="NZ_JAOWKX010000005.1"/>
</dbReference>
<dbReference type="Proteomes" id="UP001652504">
    <property type="component" value="Unassembled WGS sequence"/>
</dbReference>
<keyword evidence="1 2" id="KW-0238">DNA-binding</keyword>
<keyword evidence="5" id="KW-1185">Reference proteome</keyword>
<dbReference type="PROSITE" id="PS50977">
    <property type="entry name" value="HTH_TETR_2"/>
    <property type="match status" value="1"/>
</dbReference>
<reference evidence="4 5" key="1">
    <citation type="submission" date="2022-10" db="EMBL/GenBank/DDBJ databases">
        <title>Aestuariibacter sp. AA17 isolated from Montipora capitata coral fragment.</title>
        <authorList>
            <person name="Emsley S.A."/>
            <person name="Pfannmuller K.M."/>
            <person name="Loughran R.M."/>
            <person name="Shlafstein M."/>
            <person name="Papke E."/>
            <person name="Saw J.H."/>
            <person name="Ushijima B."/>
            <person name="Videau P."/>
        </authorList>
    </citation>
    <scope>NUCLEOTIDE SEQUENCE [LARGE SCALE GENOMIC DNA]</scope>
    <source>
        <strain evidence="4 5">AA17</strain>
    </source>
</reference>
<dbReference type="SUPFAM" id="SSF46689">
    <property type="entry name" value="Homeodomain-like"/>
    <property type="match status" value="1"/>
</dbReference>
<proteinExistence type="predicted"/>
<dbReference type="PRINTS" id="PR00455">
    <property type="entry name" value="HTHTETR"/>
</dbReference>
<dbReference type="InterPro" id="IPR025722">
    <property type="entry name" value="TetR"/>
</dbReference>
<feature type="DNA-binding region" description="H-T-H motif" evidence="2">
    <location>
        <begin position="24"/>
        <end position="43"/>
    </location>
</feature>
<comment type="caution">
    <text evidence="4">The sequence shown here is derived from an EMBL/GenBank/DDBJ whole genome shotgun (WGS) entry which is preliminary data.</text>
</comment>
<accession>A0ABT3A945</accession>
<dbReference type="Pfam" id="PF00440">
    <property type="entry name" value="TetR_N"/>
    <property type="match status" value="1"/>
</dbReference>
<dbReference type="Pfam" id="PF13972">
    <property type="entry name" value="TetR"/>
    <property type="match status" value="1"/>
</dbReference>
<organism evidence="4 5">
    <name type="scientific">Fluctibacter corallii</name>
    <dbReference type="NCBI Taxonomy" id="2984329"/>
    <lineage>
        <taxon>Bacteria</taxon>
        <taxon>Pseudomonadati</taxon>
        <taxon>Pseudomonadota</taxon>
        <taxon>Gammaproteobacteria</taxon>
        <taxon>Alteromonadales</taxon>
        <taxon>Alteromonadaceae</taxon>
        <taxon>Fluctibacter</taxon>
    </lineage>
</organism>
<feature type="domain" description="HTH tetR-type" evidence="3">
    <location>
        <begin position="1"/>
        <end position="61"/>
    </location>
</feature>
<evidence type="ECO:0000256" key="2">
    <source>
        <dbReference type="PROSITE-ProRule" id="PRU00335"/>
    </source>
</evidence>
<sequence length="221" mass="25368">MKTAERILFTALALFNQRGESNVTSVEIADELDISPGNLYYHFKGKEVLVLALLDLYCRQLDKILSSAKNTALTLPEFFSFLYLAQEQHFLFRFFHHNQVELTSRYSGVTPKLQRMFDALKQCVDAQLNQYCAMNLLSVTEKDQAYVSDLIVALFYQPIQVLPKLDEKAHEKKHIDAFLQRVLFVLRPYLAKNDGGLEELVQFVQGSEQESDLHLSKTTIA</sequence>